<dbReference type="SUPFAM" id="SSF53448">
    <property type="entry name" value="Nucleotide-diphospho-sugar transferases"/>
    <property type="match status" value="2"/>
</dbReference>
<dbReference type="InterPro" id="IPR029044">
    <property type="entry name" value="Nucleotide-diphossugar_trans"/>
</dbReference>
<dbReference type="Proteomes" id="UP000074108">
    <property type="component" value="Unassembled WGS sequence"/>
</dbReference>
<dbReference type="STRING" id="1150625.Q75_14740"/>
<evidence type="ECO:0000313" key="1">
    <source>
        <dbReference type="EMBL" id="KUP04749.1"/>
    </source>
</evidence>
<dbReference type="EMBL" id="LDYG01000048">
    <property type="protein sequence ID" value="KUP04749.1"/>
    <property type="molecule type" value="Genomic_DNA"/>
</dbReference>
<keyword evidence="1" id="KW-0808">Transferase</keyword>
<accession>A0A147K592</accession>
<comment type="caution">
    <text evidence="1">The sequence shown here is derived from an EMBL/GenBank/DDBJ whole genome shotgun (WGS) entry which is preliminary data.</text>
</comment>
<proteinExistence type="predicted"/>
<protein>
    <submittedName>
        <fullName evidence="1">Glycosyl transferase</fullName>
    </submittedName>
</protein>
<dbReference type="AlphaFoldDB" id="A0A147K592"/>
<organism evidence="1 2">
    <name type="scientific">Bacillus coahuilensis p1.1.43</name>
    <dbReference type="NCBI Taxonomy" id="1150625"/>
    <lineage>
        <taxon>Bacteria</taxon>
        <taxon>Bacillati</taxon>
        <taxon>Bacillota</taxon>
        <taxon>Bacilli</taxon>
        <taxon>Bacillales</taxon>
        <taxon>Bacillaceae</taxon>
        <taxon>Bacillus</taxon>
    </lineage>
</organism>
<dbReference type="GO" id="GO:0016740">
    <property type="term" value="F:transferase activity"/>
    <property type="evidence" value="ECO:0007669"/>
    <property type="project" value="UniProtKB-KW"/>
</dbReference>
<gene>
    <name evidence="1" type="ORF">Q75_14740</name>
</gene>
<evidence type="ECO:0000313" key="2">
    <source>
        <dbReference type="Proteomes" id="UP000074108"/>
    </source>
</evidence>
<reference evidence="1 2" key="1">
    <citation type="journal article" date="2016" name="Front. Microbiol.">
        <title>Microevolution Analysis of Bacillus coahuilensis Unveils Differences in Phosphorus Acquisition Strategies and Their Regulation.</title>
        <authorList>
            <person name="Gomez-Lunar Z."/>
            <person name="Hernandez-Gonzalez I."/>
            <person name="Rodriguez-Torres M.D."/>
            <person name="Souza V."/>
            <person name="Olmedo-Alvarez G."/>
        </authorList>
    </citation>
    <scope>NUCLEOTIDE SEQUENCE [LARGE SCALE GENOMIC DNA]</scope>
    <source>
        <strain evidence="2">p1.1.43</strain>
    </source>
</reference>
<dbReference type="PATRIC" id="fig|1150625.3.peg.3084"/>
<keyword evidence="2" id="KW-1185">Reference proteome</keyword>
<sequence>MRSSSKVPDSSILAETGGELFPVSENIRTILDDALPQNYNFCTISGKEYVVKVLALYQSLERHTDQFTLFICCIDNFTYELLKKMNLSKAVLFMVEEIETEEMRKLRQERKKNEYCWTLKAPLVEFLLTHANIDSILYCDGDLYFFSDPAPIYKEWGNKSIYLCPQRDLEWVEAKYGKFQAGLIGFKNDSIGLQGVRWWKQKCFEWCSANPDATRFGDQKYLDSIPMFLTKVKVSKDLGINAAPWNCIYNNDYTISKQNDKVYIENDPLVVFHFACLAILNRNEFDLWSLNYIPIQETIKNNIYIPYLEHLSFIIDSIQIEDSYSHSLLFDYRDPNDMPKTYYKNSALQREIDRHKEFLNITTIVSQEYVLKAIALYSSLVEKGENFRLWVCCMDTNTFNLFASLHLEHVTLISLRDVETDELRLVKKDRNIKEYCWTIKAPLCEYVLKNYPEIKHIVYCDADMYFFSGYETLLNEWGTYSIFMCKQRGTSELESIHGQYQAGLIGFKREKNALSILTWWKEKCLENCSEIPDSYYDSWGDQKYLNSIPRLFSNIKIIENIGINTAPWNLIMNNHYEVSRSKGKVLISDTELVSYHFGSLSILGKREFDLWNREPLNINESIIRTIYIPYLQKLLHAGAMILEMNPSIELSSFYSTKPIGTGPKNYYVFNSSGE</sequence>
<name>A0A147K592_9BACI</name>
<dbReference type="Gene3D" id="3.90.550.10">
    <property type="entry name" value="Spore Coat Polysaccharide Biosynthesis Protein SpsA, Chain A"/>
    <property type="match status" value="2"/>
</dbReference>